<proteinExistence type="predicted"/>
<accession>A0ABR3GEZ6</accession>
<evidence type="ECO:0000313" key="3">
    <source>
        <dbReference type="Proteomes" id="UP001447188"/>
    </source>
</evidence>
<name>A0ABR3GEZ6_9PEZI</name>
<feature type="region of interest" description="Disordered" evidence="1">
    <location>
        <begin position="365"/>
        <end position="401"/>
    </location>
</feature>
<protein>
    <recommendedName>
        <fullName evidence="4">HNH endonuclease</fullName>
    </recommendedName>
</protein>
<evidence type="ECO:0000313" key="2">
    <source>
        <dbReference type="EMBL" id="KAL0634551.1"/>
    </source>
</evidence>
<sequence length="424" mass="47975">MSLKRKTPSEDSSVTDHDSITSNICVDEDHASLYSTRHVTNQTKTALRITQEDKCWLCGLFGEQIAHVVAGTDAVLLSSYLSQGLLEHDFGFHGLPNLMLLCAGCSYKFDARTPIWTFLPSDLHNFVVREEEFHERRIIAAKLGESLQREHLEKQEAIMYTRYLIRPGFFSPAPFQETAKKAWTGDPIASILRSQSVISGHARVPETLGGMPERTMNTLYQLLRLYSAPPPTPRPRPVQPDFEALFQLVRSVSRVDARQPATPKPIPGRPLVEVSFEGPSKTIHVTEGDRRLVAGRRREQQLQRLNPTQPVVPTTPPIESRTVEPVRVMSQAKVRPLTTRRIDMLQRGLNAMPLQLLELHRVQDSLGGPTRRVPRPPRAQNRYRNRSLAPPAEVSDDGRGRWWAARLPCARDRESAEEEDTEIE</sequence>
<dbReference type="EMBL" id="JBBBZM010000091">
    <property type="protein sequence ID" value="KAL0634551.1"/>
    <property type="molecule type" value="Genomic_DNA"/>
</dbReference>
<evidence type="ECO:0008006" key="4">
    <source>
        <dbReference type="Google" id="ProtNLM"/>
    </source>
</evidence>
<keyword evidence="3" id="KW-1185">Reference proteome</keyword>
<organism evidence="2 3">
    <name type="scientific">Discina gigas</name>
    <dbReference type="NCBI Taxonomy" id="1032678"/>
    <lineage>
        <taxon>Eukaryota</taxon>
        <taxon>Fungi</taxon>
        <taxon>Dikarya</taxon>
        <taxon>Ascomycota</taxon>
        <taxon>Pezizomycotina</taxon>
        <taxon>Pezizomycetes</taxon>
        <taxon>Pezizales</taxon>
        <taxon>Discinaceae</taxon>
        <taxon>Discina</taxon>
    </lineage>
</organism>
<gene>
    <name evidence="2" type="ORF">Q9L58_006510</name>
</gene>
<comment type="caution">
    <text evidence="2">The sequence shown here is derived from an EMBL/GenBank/DDBJ whole genome shotgun (WGS) entry which is preliminary data.</text>
</comment>
<reference evidence="2 3" key="1">
    <citation type="submission" date="2024-02" db="EMBL/GenBank/DDBJ databases">
        <title>Discinaceae phylogenomics.</title>
        <authorList>
            <person name="Dirks A.C."/>
            <person name="James T.Y."/>
        </authorList>
    </citation>
    <scope>NUCLEOTIDE SEQUENCE [LARGE SCALE GENOMIC DNA]</scope>
    <source>
        <strain evidence="2 3">ACD0624</strain>
    </source>
</reference>
<evidence type="ECO:0000256" key="1">
    <source>
        <dbReference type="SAM" id="MobiDB-lite"/>
    </source>
</evidence>
<dbReference type="Proteomes" id="UP001447188">
    <property type="component" value="Unassembled WGS sequence"/>
</dbReference>